<dbReference type="AlphaFoldDB" id="A0A966DUB1"/>
<feature type="domain" description="Activator of Hsp90 ATPase homologue 1/2-like C-terminal" evidence="2">
    <location>
        <begin position="22"/>
        <end position="159"/>
    </location>
</feature>
<dbReference type="RefSeq" id="WP_166586246.1">
    <property type="nucleotide sequence ID" value="NZ_WWEO01000043.1"/>
</dbReference>
<dbReference type="CDD" id="cd07814">
    <property type="entry name" value="SRPBCC_CalC_Aha1-like"/>
    <property type="match status" value="1"/>
</dbReference>
<protein>
    <submittedName>
        <fullName evidence="3">SRPBCC domain-containing protein</fullName>
    </submittedName>
</protein>
<gene>
    <name evidence="3" type="ORF">GSY63_12885</name>
</gene>
<dbReference type="InterPro" id="IPR023393">
    <property type="entry name" value="START-like_dom_sf"/>
</dbReference>
<comment type="similarity">
    <text evidence="1">Belongs to the AHA1 family.</text>
</comment>
<dbReference type="Pfam" id="PF08327">
    <property type="entry name" value="AHSA1"/>
    <property type="match status" value="1"/>
</dbReference>
<sequence length="164" mass="18635">MTNMIFEKDLAAKKIHVVREFNAPVEKVWRAWTEPALLEKWWGPKPWVAKTKSMDFTVGGAWLYAMEGPEGQKHWSYVKFTTIEKESKFATDAMFSDEEGNTLPGAPVSHWDNKFMAEGNKTKVVIDLSFDNDADIKMLVEMGFEGGFTIGLNQLEELLAIEQA</sequence>
<dbReference type="Proteomes" id="UP000638732">
    <property type="component" value="Unassembled WGS sequence"/>
</dbReference>
<name>A0A966DUB1_9SPHI</name>
<evidence type="ECO:0000313" key="3">
    <source>
        <dbReference type="EMBL" id="NCD70256.1"/>
    </source>
</evidence>
<evidence type="ECO:0000313" key="4">
    <source>
        <dbReference type="Proteomes" id="UP000638732"/>
    </source>
</evidence>
<reference evidence="3" key="1">
    <citation type="submission" date="2020-01" db="EMBL/GenBank/DDBJ databases">
        <authorList>
            <person name="Seo Y.L."/>
        </authorList>
    </citation>
    <scope>NUCLEOTIDE SEQUENCE</scope>
    <source>
        <strain evidence="3">R11</strain>
    </source>
</reference>
<proteinExistence type="inferred from homology"/>
<evidence type="ECO:0000259" key="2">
    <source>
        <dbReference type="Pfam" id="PF08327"/>
    </source>
</evidence>
<dbReference type="InterPro" id="IPR013538">
    <property type="entry name" value="ASHA1/2-like_C"/>
</dbReference>
<organism evidence="3 4">
    <name type="scientific">Mucilaginibacter agri</name>
    <dbReference type="NCBI Taxonomy" id="2695265"/>
    <lineage>
        <taxon>Bacteria</taxon>
        <taxon>Pseudomonadati</taxon>
        <taxon>Bacteroidota</taxon>
        <taxon>Sphingobacteriia</taxon>
        <taxon>Sphingobacteriales</taxon>
        <taxon>Sphingobacteriaceae</taxon>
        <taxon>Mucilaginibacter</taxon>
    </lineage>
</organism>
<comment type="caution">
    <text evidence="3">The sequence shown here is derived from an EMBL/GenBank/DDBJ whole genome shotgun (WGS) entry which is preliminary data.</text>
</comment>
<evidence type="ECO:0000256" key="1">
    <source>
        <dbReference type="ARBA" id="ARBA00006817"/>
    </source>
</evidence>
<dbReference type="Gene3D" id="3.30.530.20">
    <property type="match status" value="1"/>
</dbReference>
<accession>A0A966DUB1</accession>
<keyword evidence="4" id="KW-1185">Reference proteome</keyword>
<dbReference type="SUPFAM" id="SSF55961">
    <property type="entry name" value="Bet v1-like"/>
    <property type="match status" value="1"/>
</dbReference>
<dbReference type="EMBL" id="WWEO01000043">
    <property type="protein sequence ID" value="NCD70256.1"/>
    <property type="molecule type" value="Genomic_DNA"/>
</dbReference>
<reference evidence="3" key="2">
    <citation type="submission" date="2020-10" db="EMBL/GenBank/DDBJ databases">
        <title>Mucilaginibacter sp. nov., isolated from soil.</title>
        <authorList>
            <person name="Jeon C.O."/>
        </authorList>
    </citation>
    <scope>NUCLEOTIDE SEQUENCE</scope>
    <source>
        <strain evidence="3">R11</strain>
    </source>
</reference>